<reference evidence="1 2" key="1">
    <citation type="submission" date="2021-06" db="EMBL/GenBank/DDBJ databases">
        <title>Caerostris extrusa draft genome.</title>
        <authorList>
            <person name="Kono N."/>
            <person name="Arakawa K."/>
        </authorList>
    </citation>
    <scope>NUCLEOTIDE SEQUENCE [LARGE SCALE GENOMIC DNA]</scope>
</reference>
<accession>A0AAV4QUB0</accession>
<name>A0AAV4QUB0_CAEEX</name>
<evidence type="ECO:0000313" key="1">
    <source>
        <dbReference type="EMBL" id="GIY12859.1"/>
    </source>
</evidence>
<gene>
    <name evidence="1" type="ORF">CEXT_328991</name>
</gene>
<organism evidence="1 2">
    <name type="scientific">Caerostris extrusa</name>
    <name type="common">Bark spider</name>
    <name type="synonym">Caerostris bankana</name>
    <dbReference type="NCBI Taxonomy" id="172846"/>
    <lineage>
        <taxon>Eukaryota</taxon>
        <taxon>Metazoa</taxon>
        <taxon>Ecdysozoa</taxon>
        <taxon>Arthropoda</taxon>
        <taxon>Chelicerata</taxon>
        <taxon>Arachnida</taxon>
        <taxon>Araneae</taxon>
        <taxon>Araneomorphae</taxon>
        <taxon>Entelegynae</taxon>
        <taxon>Araneoidea</taxon>
        <taxon>Araneidae</taxon>
        <taxon>Caerostris</taxon>
    </lineage>
</organism>
<sequence>MAFLQKGFQQALFSRAKSLHKDKHIYSQSGCAREGRDTAIPLTISLTSLPPGGSKRQLQNPGCKTYIRTTSTATQFHGSVSCQSNHKPRKLSTESIRKLWVSIFRTHPQARDAIRYMEGGGVQQAPLVAASLTQGKSLIYSHSGLCPVWEDRDTAIPLTISLTSLPPWEFQKTVAELRAPPLGVGLWLQPTSRVAK</sequence>
<protein>
    <recommendedName>
        <fullName evidence="3">Ribosomal protein S10</fullName>
    </recommendedName>
</protein>
<dbReference type="Proteomes" id="UP001054945">
    <property type="component" value="Unassembled WGS sequence"/>
</dbReference>
<dbReference type="AlphaFoldDB" id="A0AAV4QUB0"/>
<evidence type="ECO:0008006" key="3">
    <source>
        <dbReference type="Google" id="ProtNLM"/>
    </source>
</evidence>
<comment type="caution">
    <text evidence="1">The sequence shown here is derived from an EMBL/GenBank/DDBJ whole genome shotgun (WGS) entry which is preliminary data.</text>
</comment>
<dbReference type="EMBL" id="BPLR01006859">
    <property type="protein sequence ID" value="GIY12859.1"/>
    <property type="molecule type" value="Genomic_DNA"/>
</dbReference>
<proteinExistence type="predicted"/>
<evidence type="ECO:0000313" key="2">
    <source>
        <dbReference type="Proteomes" id="UP001054945"/>
    </source>
</evidence>
<keyword evidence="2" id="KW-1185">Reference proteome</keyword>